<keyword evidence="3" id="KW-1185">Reference proteome</keyword>
<dbReference type="Pfam" id="PF13584">
    <property type="entry name" value="BatD"/>
    <property type="match status" value="1"/>
</dbReference>
<reference evidence="2 3" key="1">
    <citation type="journal article" date="2016" name="Int. J. Syst. Evol. Microbiol.">
        <title>Pontibacter aydingkolensis sp. nov., isolated from soil of a salt lake.</title>
        <authorList>
            <person name="Osman G."/>
            <person name="Zhang T."/>
            <person name="Lou K."/>
            <person name="Gao Y."/>
            <person name="Chang W."/>
            <person name="Lin Q."/>
            <person name="Yang H.M."/>
            <person name="Huo X.D."/>
            <person name="Wang N."/>
        </authorList>
    </citation>
    <scope>NUCLEOTIDE SEQUENCE [LARGE SCALE GENOMIC DNA]</scope>
    <source>
        <strain evidence="2 3">KACC 19255</strain>
    </source>
</reference>
<gene>
    <name evidence="2" type="ORF">K0O23_07160</name>
</gene>
<keyword evidence="1" id="KW-1133">Transmembrane helix</keyword>
<evidence type="ECO:0000313" key="3">
    <source>
        <dbReference type="Proteomes" id="UP000813018"/>
    </source>
</evidence>
<dbReference type="EMBL" id="JAHYXK010000004">
    <property type="protein sequence ID" value="MBW7466841.1"/>
    <property type="molecule type" value="Genomic_DNA"/>
</dbReference>
<dbReference type="RefSeq" id="WP_219876717.1">
    <property type="nucleotide sequence ID" value="NZ_JAHYXK010000004.1"/>
</dbReference>
<dbReference type="Proteomes" id="UP000813018">
    <property type="component" value="Unassembled WGS sequence"/>
</dbReference>
<proteinExistence type="predicted"/>
<keyword evidence="1" id="KW-0472">Membrane</keyword>
<protein>
    <submittedName>
        <fullName evidence="2">BatD family protein</fullName>
    </submittedName>
</protein>
<feature type="transmembrane region" description="Helical" evidence="1">
    <location>
        <begin position="163"/>
        <end position="182"/>
    </location>
</feature>
<keyword evidence="1" id="KW-0812">Transmembrane</keyword>
<organism evidence="2 3">
    <name type="scientific">Pontibacter aydingkolensis</name>
    <dbReference type="NCBI Taxonomy" id="1911536"/>
    <lineage>
        <taxon>Bacteria</taxon>
        <taxon>Pseudomonadati</taxon>
        <taxon>Bacteroidota</taxon>
        <taxon>Cytophagia</taxon>
        <taxon>Cytophagales</taxon>
        <taxon>Hymenobacteraceae</taxon>
        <taxon>Pontibacter</taxon>
    </lineage>
</organism>
<evidence type="ECO:0000313" key="2">
    <source>
        <dbReference type="EMBL" id="MBW7466841.1"/>
    </source>
</evidence>
<comment type="caution">
    <text evidence="2">The sequence shown here is derived from an EMBL/GenBank/DDBJ whole genome shotgun (WGS) entry which is preliminary data.</text>
</comment>
<dbReference type="InterPro" id="IPR025738">
    <property type="entry name" value="BatD"/>
</dbReference>
<sequence>MRFLHYSNVAKASLMMCFWLYINDSLLANPAKPTINVSINKNEVMAGELIKISVEIISKPDVKVKYYGSGDSLQSFIVVEKQRSIALINDRYKKERFNFALIGTDPGAKEIPALPFLAITPHSKQIVSTEAMPITIFLLPSDTSIPHKGILSSVPITYSIEELLPYFITVVLTMLTLLCYTYRDKLRSWRTGIQRVIFYRQSLNNLKHIANAHDAAIILPQELRNYLAGYLSIQTSASTSEEIIKELGRKQIDSHLIQKLERVLKETDNVRFAPKSDCINHQELLSISREFIISTKALS</sequence>
<accession>A0ABS7CSL9</accession>
<name>A0ABS7CSL9_9BACT</name>
<evidence type="ECO:0000256" key="1">
    <source>
        <dbReference type="SAM" id="Phobius"/>
    </source>
</evidence>